<feature type="transmembrane region" description="Helical" evidence="6">
    <location>
        <begin position="160"/>
        <end position="179"/>
    </location>
</feature>
<dbReference type="InterPro" id="IPR011923">
    <property type="entry name" value="RodA/MrdB"/>
</dbReference>
<dbReference type="OrthoDB" id="9812661at2"/>
<evidence type="ECO:0000256" key="1">
    <source>
        <dbReference type="ARBA" id="ARBA00004141"/>
    </source>
</evidence>
<feature type="transmembrane region" description="Helical" evidence="6">
    <location>
        <begin position="138"/>
        <end position="154"/>
    </location>
</feature>
<dbReference type="GO" id="GO:0015648">
    <property type="term" value="F:lipid-linked peptidoglycan transporter activity"/>
    <property type="evidence" value="ECO:0007669"/>
    <property type="project" value="TreeGrafter"/>
</dbReference>
<evidence type="ECO:0000313" key="8">
    <source>
        <dbReference type="Proteomes" id="UP000190080"/>
    </source>
</evidence>
<protein>
    <submittedName>
        <fullName evidence="7">Rod shape-determining protein RodA</fullName>
    </submittedName>
</protein>
<reference evidence="7 8" key="1">
    <citation type="submission" date="2017-03" db="EMBL/GenBank/DDBJ databases">
        <title>Genome sequence of Clostridium oryzae DSM 28571.</title>
        <authorList>
            <person name="Poehlein A."/>
            <person name="Daniel R."/>
        </authorList>
    </citation>
    <scope>NUCLEOTIDE SEQUENCE [LARGE SCALE GENOMIC DNA]</scope>
    <source>
        <strain evidence="7 8">DSM 28571</strain>
    </source>
</reference>
<evidence type="ECO:0000256" key="4">
    <source>
        <dbReference type="ARBA" id="ARBA00022989"/>
    </source>
</evidence>
<feature type="transmembrane region" description="Helical" evidence="6">
    <location>
        <begin position="71"/>
        <end position="88"/>
    </location>
</feature>
<dbReference type="RefSeq" id="WP_079422375.1">
    <property type="nucleotide sequence ID" value="NZ_MZGV01000007.1"/>
</dbReference>
<keyword evidence="4 6" id="KW-1133">Transmembrane helix</keyword>
<dbReference type="GO" id="GO:0005886">
    <property type="term" value="C:plasma membrane"/>
    <property type="evidence" value="ECO:0007669"/>
    <property type="project" value="TreeGrafter"/>
</dbReference>
<evidence type="ECO:0000313" key="7">
    <source>
        <dbReference type="EMBL" id="OPJ63759.1"/>
    </source>
</evidence>
<feature type="transmembrane region" description="Helical" evidence="6">
    <location>
        <begin position="186"/>
        <end position="206"/>
    </location>
</feature>
<dbReference type="NCBIfam" id="TIGR02210">
    <property type="entry name" value="rodA_shape"/>
    <property type="match status" value="1"/>
</dbReference>
<feature type="transmembrane region" description="Helical" evidence="6">
    <location>
        <begin position="340"/>
        <end position="363"/>
    </location>
</feature>
<dbReference type="PANTHER" id="PTHR30474:SF1">
    <property type="entry name" value="PEPTIDOGLYCAN GLYCOSYLTRANSFERASE MRDB"/>
    <property type="match status" value="1"/>
</dbReference>
<feature type="transmembrane region" description="Helical" evidence="6">
    <location>
        <begin position="17"/>
        <end position="38"/>
    </location>
</feature>
<feature type="transmembrane region" description="Helical" evidence="6">
    <location>
        <begin position="303"/>
        <end position="328"/>
    </location>
</feature>
<evidence type="ECO:0000256" key="2">
    <source>
        <dbReference type="ARBA" id="ARBA00022692"/>
    </source>
</evidence>
<feature type="transmembrane region" description="Helical" evidence="6">
    <location>
        <begin position="274"/>
        <end position="291"/>
    </location>
</feature>
<accession>A0A1V4IV24</accession>
<name>A0A1V4IV24_9CLOT</name>
<keyword evidence="5 6" id="KW-0472">Membrane</keyword>
<sequence>MLGKFTVDRKVLKHFDFGILLVALIIVAFGCINIYYAVGTHLMKMQILFLLISVVVVCVMSLIDYNVLGNYAYIFYAGTILLLIYNDVAGKVVNGAKGWIRIGGVSMQPSEFAKLAMLILLAKKLEDMEGNINNVKNFMILTFYAAIPMGLIIIQPDMGMTMVCFFIALGIYFIMGLDLKIIVGGLASLAVAVAILFNSSIMPEYWKSRLTVFLHPEADELGKGLQIVRSLIAIGSGSLFGSGEKIGPASHQGFINFVPERQNDFIFAVVGEKWGFVGSVMLLLFYAILLVKILKIARSSKDIFGTVICVGVFSSFLFSVVWNIGMAISMLPVSGLTLPFMSAGGSSLVTNFIALGLVINVGMRRKKINF</sequence>
<evidence type="ECO:0000256" key="6">
    <source>
        <dbReference type="SAM" id="Phobius"/>
    </source>
</evidence>
<evidence type="ECO:0000256" key="3">
    <source>
        <dbReference type="ARBA" id="ARBA00022960"/>
    </source>
</evidence>
<dbReference type="Pfam" id="PF01098">
    <property type="entry name" value="FTSW_RODA_SPOVE"/>
    <property type="match status" value="1"/>
</dbReference>
<keyword evidence="2 6" id="KW-0812">Transmembrane</keyword>
<keyword evidence="8" id="KW-1185">Reference proteome</keyword>
<dbReference type="PROSITE" id="PS51257">
    <property type="entry name" value="PROKAR_LIPOPROTEIN"/>
    <property type="match status" value="1"/>
</dbReference>
<organism evidence="7 8">
    <name type="scientific">Clostridium oryzae</name>
    <dbReference type="NCBI Taxonomy" id="1450648"/>
    <lineage>
        <taxon>Bacteria</taxon>
        <taxon>Bacillati</taxon>
        <taxon>Bacillota</taxon>
        <taxon>Clostridia</taxon>
        <taxon>Eubacteriales</taxon>
        <taxon>Clostridiaceae</taxon>
        <taxon>Clostridium</taxon>
    </lineage>
</organism>
<keyword evidence="3" id="KW-0133">Cell shape</keyword>
<feature type="transmembrane region" description="Helical" evidence="6">
    <location>
        <begin position="47"/>
        <end position="65"/>
    </location>
</feature>
<dbReference type="AlphaFoldDB" id="A0A1V4IV24"/>
<dbReference type="Proteomes" id="UP000190080">
    <property type="component" value="Unassembled WGS sequence"/>
</dbReference>
<dbReference type="GO" id="GO:0032153">
    <property type="term" value="C:cell division site"/>
    <property type="evidence" value="ECO:0007669"/>
    <property type="project" value="TreeGrafter"/>
</dbReference>
<gene>
    <name evidence="7" type="primary">mrdB</name>
    <name evidence="7" type="ORF">CLORY_09430</name>
</gene>
<dbReference type="InterPro" id="IPR001182">
    <property type="entry name" value="FtsW/RodA"/>
</dbReference>
<dbReference type="GO" id="GO:0051301">
    <property type="term" value="P:cell division"/>
    <property type="evidence" value="ECO:0007669"/>
    <property type="project" value="InterPro"/>
</dbReference>
<dbReference type="PANTHER" id="PTHR30474">
    <property type="entry name" value="CELL CYCLE PROTEIN"/>
    <property type="match status" value="1"/>
</dbReference>
<evidence type="ECO:0000256" key="5">
    <source>
        <dbReference type="ARBA" id="ARBA00023136"/>
    </source>
</evidence>
<dbReference type="STRING" id="1450648.CLORY_09430"/>
<comment type="caution">
    <text evidence="7">The sequence shown here is derived from an EMBL/GenBank/DDBJ whole genome shotgun (WGS) entry which is preliminary data.</text>
</comment>
<dbReference type="EMBL" id="MZGV01000007">
    <property type="protein sequence ID" value="OPJ63759.1"/>
    <property type="molecule type" value="Genomic_DNA"/>
</dbReference>
<dbReference type="GO" id="GO:0008360">
    <property type="term" value="P:regulation of cell shape"/>
    <property type="evidence" value="ECO:0007669"/>
    <property type="project" value="UniProtKB-KW"/>
</dbReference>
<comment type="subcellular location">
    <subcellularLocation>
        <location evidence="1">Membrane</location>
        <topology evidence="1">Multi-pass membrane protein</topology>
    </subcellularLocation>
</comment>
<proteinExistence type="predicted"/>